<evidence type="ECO:0000256" key="1">
    <source>
        <dbReference type="SAM" id="Phobius"/>
    </source>
</evidence>
<keyword evidence="1" id="KW-0472">Membrane</keyword>
<reference evidence="2" key="1">
    <citation type="journal article" date="2020" name="Nature">
        <title>Giant virus diversity and host interactions through global metagenomics.</title>
        <authorList>
            <person name="Schulz F."/>
            <person name="Roux S."/>
            <person name="Paez-Espino D."/>
            <person name="Jungbluth S."/>
            <person name="Walsh D.A."/>
            <person name="Denef V.J."/>
            <person name="McMahon K.D."/>
            <person name="Konstantinidis K.T."/>
            <person name="Eloe-Fadrosh E.A."/>
            <person name="Kyrpides N.C."/>
            <person name="Woyke T."/>
        </authorList>
    </citation>
    <scope>NUCLEOTIDE SEQUENCE</scope>
    <source>
        <strain evidence="2">GVMAG-M-3300021962-46</strain>
    </source>
</reference>
<keyword evidence="1" id="KW-0812">Transmembrane</keyword>
<feature type="transmembrane region" description="Helical" evidence="1">
    <location>
        <begin position="6"/>
        <end position="25"/>
    </location>
</feature>
<accession>A0A6C0CRK5</accession>
<evidence type="ECO:0000313" key="2">
    <source>
        <dbReference type="EMBL" id="QHT07091.1"/>
    </source>
</evidence>
<dbReference type="AlphaFoldDB" id="A0A6C0CRK5"/>
<organism evidence="2">
    <name type="scientific">viral metagenome</name>
    <dbReference type="NCBI Taxonomy" id="1070528"/>
    <lineage>
        <taxon>unclassified sequences</taxon>
        <taxon>metagenomes</taxon>
        <taxon>organismal metagenomes</taxon>
    </lineage>
</organism>
<dbReference type="EMBL" id="MN739479">
    <property type="protein sequence ID" value="QHT07091.1"/>
    <property type="molecule type" value="Genomic_DNA"/>
</dbReference>
<sequence length="45" mass="5164">MDTLTYLVIATIINGFTNFVLLILFHQVYNRTKQLAYNTSQISAI</sequence>
<protein>
    <submittedName>
        <fullName evidence="2">Uncharacterized protein</fullName>
    </submittedName>
</protein>
<name>A0A6C0CRK5_9ZZZZ</name>
<keyword evidence="1" id="KW-1133">Transmembrane helix</keyword>
<proteinExistence type="predicted"/>